<proteinExistence type="predicted"/>
<protein>
    <submittedName>
        <fullName evidence="1">Uncharacterized protein</fullName>
    </submittedName>
</protein>
<gene>
    <name evidence="1" type="ORF">EVAR_55085_1</name>
</gene>
<dbReference type="Proteomes" id="UP000299102">
    <property type="component" value="Unassembled WGS sequence"/>
</dbReference>
<evidence type="ECO:0000313" key="2">
    <source>
        <dbReference type="Proteomes" id="UP000299102"/>
    </source>
</evidence>
<accession>A0A4C1YKF1</accession>
<comment type="caution">
    <text evidence="1">The sequence shown here is derived from an EMBL/GenBank/DDBJ whole genome shotgun (WGS) entry which is preliminary data.</text>
</comment>
<name>A0A4C1YKF1_EUMVA</name>
<dbReference type="EMBL" id="BGZK01001224">
    <property type="protein sequence ID" value="GBP74815.1"/>
    <property type="molecule type" value="Genomic_DNA"/>
</dbReference>
<organism evidence="1 2">
    <name type="scientific">Eumeta variegata</name>
    <name type="common">Bagworm moth</name>
    <name type="synonym">Eumeta japonica</name>
    <dbReference type="NCBI Taxonomy" id="151549"/>
    <lineage>
        <taxon>Eukaryota</taxon>
        <taxon>Metazoa</taxon>
        <taxon>Ecdysozoa</taxon>
        <taxon>Arthropoda</taxon>
        <taxon>Hexapoda</taxon>
        <taxon>Insecta</taxon>
        <taxon>Pterygota</taxon>
        <taxon>Neoptera</taxon>
        <taxon>Endopterygota</taxon>
        <taxon>Lepidoptera</taxon>
        <taxon>Glossata</taxon>
        <taxon>Ditrysia</taxon>
        <taxon>Tineoidea</taxon>
        <taxon>Psychidae</taxon>
        <taxon>Oiketicinae</taxon>
        <taxon>Eumeta</taxon>
    </lineage>
</organism>
<evidence type="ECO:0000313" key="1">
    <source>
        <dbReference type="EMBL" id="GBP74815.1"/>
    </source>
</evidence>
<reference evidence="1 2" key="1">
    <citation type="journal article" date="2019" name="Commun. Biol.">
        <title>The bagworm genome reveals a unique fibroin gene that provides high tensile strength.</title>
        <authorList>
            <person name="Kono N."/>
            <person name="Nakamura H."/>
            <person name="Ohtoshi R."/>
            <person name="Tomita M."/>
            <person name="Numata K."/>
            <person name="Arakawa K."/>
        </authorList>
    </citation>
    <scope>NUCLEOTIDE SEQUENCE [LARGE SCALE GENOMIC DNA]</scope>
</reference>
<keyword evidence="2" id="KW-1185">Reference proteome</keyword>
<dbReference type="AlphaFoldDB" id="A0A4C1YKF1"/>
<sequence length="86" mass="10280">MRGRKPLQSKRYDRKSVYQVHMAFIHKICKLRGYVLSNIIYAAHLQADALSILQRNWCIRQHVHRMEEEVRHRVSLPPKDDLDTTI</sequence>